<dbReference type="Pfam" id="PF17733">
    <property type="entry name" value="KPWE_dom"/>
    <property type="match status" value="1"/>
</dbReference>
<name>A0A507BSM9_9FUNG</name>
<proteinExistence type="predicted"/>
<evidence type="ECO:0000313" key="4">
    <source>
        <dbReference type="EMBL" id="TPX32067.1"/>
    </source>
</evidence>
<keyword evidence="5" id="KW-1185">Reference proteome</keyword>
<dbReference type="RefSeq" id="XP_031023341.1">
    <property type="nucleotide sequence ID" value="XM_031170715.1"/>
</dbReference>
<dbReference type="PANTHER" id="PTHR36855">
    <property type="entry name" value="CHROMOSOME 10, WHOLE GENOME SHOTGUN SEQUENCE"/>
    <property type="match status" value="1"/>
</dbReference>
<feature type="compositionally biased region" description="Low complexity" evidence="1">
    <location>
        <begin position="84"/>
        <end position="95"/>
    </location>
</feature>
<feature type="compositionally biased region" description="Polar residues" evidence="1">
    <location>
        <begin position="96"/>
        <end position="105"/>
    </location>
</feature>
<sequence length="181" mass="19850">MASTSSSSSNNNNEDVYAAYEQYDFDNNVEFQRGVKSITQNSVGRSDEDLAIAVNKAKWFYYCKFVQKFDYEAYLTWKNGSSTAATSASTGATTTDAQKPSSSFAATAELQTDDSEQPKYPRSFAELCEMVARGEPIPGIRQIPNKLNEGTPSQATLAPRKKPWEKTPESADLPDEAAATV</sequence>
<feature type="domain" description="PEX14-like helix-turn-helix" evidence="3">
    <location>
        <begin position="14"/>
        <end position="80"/>
    </location>
</feature>
<dbReference type="Pfam" id="PF25871">
    <property type="entry name" value="HTH_76"/>
    <property type="match status" value="1"/>
</dbReference>
<feature type="region of interest" description="Disordered" evidence="1">
    <location>
        <begin position="138"/>
        <end position="181"/>
    </location>
</feature>
<dbReference type="AlphaFoldDB" id="A0A507BSM9"/>
<evidence type="ECO:0000259" key="3">
    <source>
        <dbReference type="Pfam" id="PF25871"/>
    </source>
</evidence>
<feature type="domain" description="Peroxisomal membrane protein PEX14-like KPWE" evidence="2">
    <location>
        <begin position="120"/>
        <end position="166"/>
    </location>
</feature>
<dbReference type="EMBL" id="QEAO01000035">
    <property type="protein sequence ID" value="TPX32067.1"/>
    <property type="molecule type" value="Genomic_DNA"/>
</dbReference>
<protein>
    <submittedName>
        <fullName evidence="4">Uncharacterized protein</fullName>
    </submittedName>
</protein>
<feature type="region of interest" description="Disordered" evidence="1">
    <location>
        <begin position="84"/>
        <end position="119"/>
    </location>
</feature>
<evidence type="ECO:0000256" key="1">
    <source>
        <dbReference type="SAM" id="MobiDB-lite"/>
    </source>
</evidence>
<organism evidence="4 5">
    <name type="scientific">Synchytrium microbalum</name>
    <dbReference type="NCBI Taxonomy" id="1806994"/>
    <lineage>
        <taxon>Eukaryota</taxon>
        <taxon>Fungi</taxon>
        <taxon>Fungi incertae sedis</taxon>
        <taxon>Chytridiomycota</taxon>
        <taxon>Chytridiomycota incertae sedis</taxon>
        <taxon>Chytridiomycetes</taxon>
        <taxon>Synchytriales</taxon>
        <taxon>Synchytriaceae</taxon>
        <taxon>Synchytrium</taxon>
    </lineage>
</organism>
<comment type="caution">
    <text evidence="4">The sequence shown here is derived from an EMBL/GenBank/DDBJ whole genome shotgun (WGS) entry which is preliminary data.</text>
</comment>
<gene>
    <name evidence="4" type="ORF">SmJEL517_g04787</name>
</gene>
<accession>A0A507BSM9</accession>
<dbReference type="InterPro" id="IPR058841">
    <property type="entry name" value="HTH_76"/>
</dbReference>
<dbReference type="OrthoDB" id="9936937at2759"/>
<evidence type="ECO:0000313" key="5">
    <source>
        <dbReference type="Proteomes" id="UP000319731"/>
    </source>
</evidence>
<dbReference type="Proteomes" id="UP000319731">
    <property type="component" value="Unassembled WGS sequence"/>
</dbReference>
<dbReference type="GeneID" id="42006012"/>
<dbReference type="InterPro" id="IPR040554">
    <property type="entry name" value="KPWE_PEX14_dom"/>
</dbReference>
<dbReference type="STRING" id="1806994.A0A507BSM9"/>
<evidence type="ECO:0000259" key="2">
    <source>
        <dbReference type="Pfam" id="PF17733"/>
    </source>
</evidence>
<dbReference type="PANTHER" id="PTHR36855:SF1">
    <property type="entry name" value="PEROXISOME MEMBRANE ANCHOR PROTEIN PEX14P N-TERMINAL DOMAIN-CONTAINING PROTEIN"/>
    <property type="match status" value="1"/>
</dbReference>
<reference evidence="4 5" key="1">
    <citation type="journal article" date="2019" name="Sci. Rep.">
        <title>Comparative genomics of chytrid fungi reveal insights into the obligate biotrophic and pathogenic lifestyle of Synchytrium endobioticum.</title>
        <authorList>
            <person name="van de Vossenberg B.T.L.H."/>
            <person name="Warris S."/>
            <person name="Nguyen H.D.T."/>
            <person name="van Gent-Pelzer M.P.E."/>
            <person name="Joly D.L."/>
            <person name="van de Geest H.C."/>
            <person name="Bonants P.J.M."/>
            <person name="Smith D.S."/>
            <person name="Levesque C.A."/>
            <person name="van der Lee T.A.J."/>
        </authorList>
    </citation>
    <scope>NUCLEOTIDE SEQUENCE [LARGE SCALE GENOMIC DNA]</scope>
    <source>
        <strain evidence="4 5">JEL517</strain>
    </source>
</reference>